<name>A0A8D7F8Z8_MUSAM</name>
<reference evidence="1" key="1">
    <citation type="submission" date="2021-03" db="EMBL/GenBank/DDBJ databases">
        <authorList>
            <consortium name="Genoscope - CEA"/>
            <person name="William W."/>
        </authorList>
    </citation>
    <scope>NUCLEOTIDE SEQUENCE</scope>
    <source>
        <strain evidence="1">Doubled-haploid Pahang</strain>
    </source>
</reference>
<dbReference type="EMBL" id="HG996471">
    <property type="protein sequence ID" value="CAG1847345.1"/>
    <property type="molecule type" value="Genomic_DNA"/>
</dbReference>
<accession>A0A8D7F8Z8</accession>
<sequence>SNFRFWFVLITEEIVNTTKYRRRASAIYQFNDMKKVFSLGLH</sequence>
<protein>
    <submittedName>
        <fullName evidence="1">(wild Malaysian banana) hypothetical protein</fullName>
    </submittedName>
</protein>
<gene>
    <name evidence="1" type="ORF">GSMUA_171400.1</name>
</gene>
<dbReference type="AlphaFoldDB" id="A0A8D7F8Z8"/>
<evidence type="ECO:0000313" key="1">
    <source>
        <dbReference type="EMBL" id="CAG1847345.1"/>
    </source>
</evidence>
<feature type="non-terminal residue" evidence="1">
    <location>
        <position position="1"/>
    </location>
</feature>
<organism evidence="1">
    <name type="scientific">Musa acuminata subsp. malaccensis</name>
    <name type="common">Wild banana</name>
    <name type="synonym">Musa malaccensis</name>
    <dbReference type="NCBI Taxonomy" id="214687"/>
    <lineage>
        <taxon>Eukaryota</taxon>
        <taxon>Viridiplantae</taxon>
        <taxon>Streptophyta</taxon>
        <taxon>Embryophyta</taxon>
        <taxon>Tracheophyta</taxon>
        <taxon>Spermatophyta</taxon>
        <taxon>Magnoliopsida</taxon>
        <taxon>Liliopsida</taxon>
        <taxon>Zingiberales</taxon>
        <taxon>Musaceae</taxon>
        <taxon>Musa</taxon>
    </lineage>
</organism>
<feature type="non-terminal residue" evidence="1">
    <location>
        <position position="42"/>
    </location>
</feature>
<proteinExistence type="predicted"/>